<sequence>MIRSKPEIMPPDWAQDLVRKPTPETQLTAFLKWPPHCKHYEDKQLESFYDYVCEGEQDENEEYVKDMEEWELSSEVKIINISIIFVTAKAKNNASIGIDSIEPKKSRIIKDRTIKSPLFITPPEVGQVEGKIIISKQRIQPITDHNTQCNIGLSKSVSKKYFGSPEAKANINSSNHFIPLSEQRKKADIAPITEDMSEKRSLGNKTGAEYKKWKQRSNSDNQIEIEPDCVTDQPNQLN</sequence>
<protein>
    <submittedName>
        <fullName evidence="2">Uncharacterized protein</fullName>
    </submittedName>
</protein>
<dbReference type="AlphaFoldDB" id="A0A5J4VCL6"/>
<accession>A0A5J4VCL6</accession>
<reference evidence="2 3" key="1">
    <citation type="submission" date="2019-03" db="EMBL/GenBank/DDBJ databases">
        <title>Single cell metagenomics reveals metabolic interactions within the superorganism composed of flagellate Streblomastix strix and complex community of Bacteroidetes bacteria on its surface.</title>
        <authorList>
            <person name="Treitli S.C."/>
            <person name="Kolisko M."/>
            <person name="Husnik F."/>
            <person name="Keeling P."/>
            <person name="Hampl V."/>
        </authorList>
    </citation>
    <scope>NUCLEOTIDE SEQUENCE [LARGE SCALE GENOMIC DNA]</scope>
    <source>
        <strain evidence="2">ST1C</strain>
    </source>
</reference>
<evidence type="ECO:0000256" key="1">
    <source>
        <dbReference type="SAM" id="MobiDB-lite"/>
    </source>
</evidence>
<feature type="region of interest" description="Disordered" evidence="1">
    <location>
        <begin position="191"/>
        <end position="238"/>
    </location>
</feature>
<comment type="caution">
    <text evidence="2">The sequence shown here is derived from an EMBL/GenBank/DDBJ whole genome shotgun (WGS) entry which is preliminary data.</text>
</comment>
<gene>
    <name evidence="2" type="ORF">EZS28_024291</name>
</gene>
<dbReference type="EMBL" id="SNRW01008058">
    <property type="protein sequence ID" value="KAA6380185.1"/>
    <property type="molecule type" value="Genomic_DNA"/>
</dbReference>
<evidence type="ECO:0000313" key="2">
    <source>
        <dbReference type="EMBL" id="KAA6380185.1"/>
    </source>
</evidence>
<organism evidence="2 3">
    <name type="scientific">Streblomastix strix</name>
    <dbReference type="NCBI Taxonomy" id="222440"/>
    <lineage>
        <taxon>Eukaryota</taxon>
        <taxon>Metamonada</taxon>
        <taxon>Preaxostyla</taxon>
        <taxon>Oxymonadida</taxon>
        <taxon>Streblomastigidae</taxon>
        <taxon>Streblomastix</taxon>
    </lineage>
</organism>
<proteinExistence type="predicted"/>
<dbReference type="Proteomes" id="UP000324800">
    <property type="component" value="Unassembled WGS sequence"/>
</dbReference>
<evidence type="ECO:0000313" key="3">
    <source>
        <dbReference type="Proteomes" id="UP000324800"/>
    </source>
</evidence>
<name>A0A5J4VCL6_9EUKA</name>